<sequence length="137" mass="14856">MRRFAPALLFALASPVFAASPMQPGLWEITTTIQIPGVKTDTPPVTARQCFSPAQLKETGHPLPASPGCTITDSKHSGEITRWQMQCKMENSVMNATGEIHYSAQSYQGSARFSDSSGKKTETVVHRYSGKRLGACP</sequence>
<evidence type="ECO:0000313" key="2">
    <source>
        <dbReference type="EMBL" id="MXR37794.1"/>
    </source>
</evidence>
<dbReference type="Pfam" id="PF12276">
    <property type="entry name" value="DUF3617"/>
    <property type="match status" value="1"/>
</dbReference>
<comment type="caution">
    <text evidence="2">The sequence shown here is derived from an EMBL/GenBank/DDBJ whole genome shotgun (WGS) entry which is preliminary data.</text>
</comment>
<gene>
    <name evidence="2" type="ORF">GQF02_12500</name>
</gene>
<dbReference type="RefSeq" id="WP_160797591.1">
    <property type="nucleotide sequence ID" value="NZ_WSSB01000012.1"/>
</dbReference>
<reference evidence="2 3" key="1">
    <citation type="submission" date="2019-12" db="EMBL/GenBank/DDBJ databases">
        <title>Neisseriaceae gen. nov. sp. Genome sequencing and assembly.</title>
        <authorList>
            <person name="Liu Z."/>
            <person name="Li A."/>
        </authorList>
    </citation>
    <scope>NUCLEOTIDE SEQUENCE [LARGE SCALE GENOMIC DNA]</scope>
    <source>
        <strain evidence="2 3">B2N2-7</strain>
    </source>
</reference>
<feature type="chain" id="PRO_5032596301" evidence="1">
    <location>
        <begin position="19"/>
        <end position="137"/>
    </location>
</feature>
<keyword evidence="3" id="KW-1185">Reference proteome</keyword>
<protein>
    <submittedName>
        <fullName evidence="2">DUF3617 family protein</fullName>
    </submittedName>
</protein>
<dbReference type="EMBL" id="WSSB01000012">
    <property type="protein sequence ID" value="MXR37794.1"/>
    <property type="molecule type" value="Genomic_DNA"/>
</dbReference>
<accession>A0A845BRD6</accession>
<dbReference type="Proteomes" id="UP000467214">
    <property type="component" value="Unassembled WGS sequence"/>
</dbReference>
<name>A0A845BRD6_9NEIS</name>
<dbReference type="InterPro" id="IPR022061">
    <property type="entry name" value="DUF3617"/>
</dbReference>
<evidence type="ECO:0000256" key="1">
    <source>
        <dbReference type="SAM" id="SignalP"/>
    </source>
</evidence>
<feature type="signal peptide" evidence="1">
    <location>
        <begin position="1"/>
        <end position="18"/>
    </location>
</feature>
<organism evidence="2 3">
    <name type="scientific">Craterilacuibacter sinensis</name>
    <dbReference type="NCBI Taxonomy" id="2686017"/>
    <lineage>
        <taxon>Bacteria</taxon>
        <taxon>Pseudomonadati</taxon>
        <taxon>Pseudomonadota</taxon>
        <taxon>Betaproteobacteria</taxon>
        <taxon>Neisseriales</taxon>
        <taxon>Neisseriaceae</taxon>
        <taxon>Craterilacuibacter</taxon>
    </lineage>
</organism>
<evidence type="ECO:0000313" key="3">
    <source>
        <dbReference type="Proteomes" id="UP000467214"/>
    </source>
</evidence>
<keyword evidence="1" id="KW-0732">Signal</keyword>
<dbReference type="AlphaFoldDB" id="A0A845BRD6"/>
<proteinExistence type="predicted"/>